<sequence length="308" mass="31339">MPVAAARALERGRAAFRGRAASHILPRARLGGPMPWVIAIMVALTVLAAGGAIAMANLAAQARSDLSGGVTIQIVEADPVLRDAQARRTLAALDTLDIVQARRLVPEAELEALIEPWLGGGVRSEAVPLPALIDVNLAGTADARALAELRAALGPVAPDARVDAQAQWLGPVFDAISALRWLALGLIALLAFTSAAAVWLAARNALNANRGTIEVVHLLGGTDGQIARIFQRSAVIDAGLGGAVGLVLGAVGLSVLGAQFAALESGMVAGGGLDFGDWLLLALVPVAGAAIALLTARMTVMASLGKMP</sequence>
<dbReference type="AlphaFoldDB" id="A0A844YBW3"/>
<dbReference type="OrthoDB" id="8478373at2"/>
<dbReference type="InterPro" id="IPR004513">
    <property type="entry name" value="FtsX"/>
</dbReference>
<proteinExistence type="predicted"/>
<gene>
    <name evidence="2" type="ORF">GRI47_10510</name>
</gene>
<evidence type="ECO:0000313" key="2">
    <source>
        <dbReference type="EMBL" id="MXO54432.1"/>
    </source>
</evidence>
<dbReference type="GO" id="GO:0032153">
    <property type="term" value="C:cell division site"/>
    <property type="evidence" value="ECO:0007669"/>
    <property type="project" value="TreeGrafter"/>
</dbReference>
<organism evidence="2 3">
    <name type="scientific">Qipengyuania pelagi</name>
    <dbReference type="NCBI Taxonomy" id="994320"/>
    <lineage>
        <taxon>Bacteria</taxon>
        <taxon>Pseudomonadati</taxon>
        <taxon>Pseudomonadota</taxon>
        <taxon>Alphaproteobacteria</taxon>
        <taxon>Sphingomonadales</taxon>
        <taxon>Erythrobacteraceae</taxon>
        <taxon>Qipengyuania</taxon>
    </lineage>
</organism>
<dbReference type="EMBL" id="WTYD01000001">
    <property type="protein sequence ID" value="MXO54432.1"/>
    <property type="molecule type" value="Genomic_DNA"/>
</dbReference>
<dbReference type="Proteomes" id="UP000430272">
    <property type="component" value="Unassembled WGS sequence"/>
</dbReference>
<dbReference type="GO" id="GO:0051301">
    <property type="term" value="P:cell division"/>
    <property type="evidence" value="ECO:0007669"/>
    <property type="project" value="UniProtKB-KW"/>
</dbReference>
<feature type="transmembrane region" description="Helical" evidence="1">
    <location>
        <begin position="178"/>
        <end position="202"/>
    </location>
</feature>
<keyword evidence="1" id="KW-0472">Membrane</keyword>
<reference evidence="2 3" key="1">
    <citation type="submission" date="2019-12" db="EMBL/GenBank/DDBJ databases">
        <title>Genomic-based taxomic classification of the family Erythrobacteraceae.</title>
        <authorList>
            <person name="Xu L."/>
        </authorList>
    </citation>
    <scope>NUCLEOTIDE SEQUENCE [LARGE SCALE GENOMIC DNA]</scope>
    <source>
        <strain evidence="2 3">JCM 17468</strain>
    </source>
</reference>
<keyword evidence="1" id="KW-1133">Transmembrane helix</keyword>
<keyword evidence="1" id="KW-0812">Transmembrane</keyword>
<comment type="caution">
    <text evidence="2">The sequence shown here is derived from an EMBL/GenBank/DDBJ whole genome shotgun (WGS) entry which is preliminary data.</text>
</comment>
<accession>A0A844YBW3</accession>
<dbReference type="PANTHER" id="PTHR47755">
    <property type="entry name" value="CELL DIVISION PROTEIN FTSX"/>
    <property type="match status" value="1"/>
</dbReference>
<evidence type="ECO:0000313" key="3">
    <source>
        <dbReference type="Proteomes" id="UP000430272"/>
    </source>
</evidence>
<name>A0A844YBW3_9SPHN</name>
<feature type="transmembrane region" description="Helical" evidence="1">
    <location>
        <begin position="36"/>
        <end position="60"/>
    </location>
</feature>
<feature type="transmembrane region" description="Helical" evidence="1">
    <location>
        <begin position="234"/>
        <end position="258"/>
    </location>
</feature>
<protein>
    <submittedName>
        <fullName evidence="2">Cell division protein</fullName>
    </submittedName>
</protein>
<keyword evidence="3" id="KW-1185">Reference proteome</keyword>
<keyword evidence="2" id="KW-0132">Cell division</keyword>
<evidence type="ECO:0000256" key="1">
    <source>
        <dbReference type="SAM" id="Phobius"/>
    </source>
</evidence>
<keyword evidence="2" id="KW-0131">Cell cycle</keyword>
<dbReference type="PANTHER" id="PTHR47755:SF1">
    <property type="entry name" value="CELL DIVISION PROTEIN FTSX"/>
    <property type="match status" value="1"/>
</dbReference>
<dbReference type="GO" id="GO:0016020">
    <property type="term" value="C:membrane"/>
    <property type="evidence" value="ECO:0007669"/>
    <property type="project" value="InterPro"/>
</dbReference>
<feature type="transmembrane region" description="Helical" evidence="1">
    <location>
        <begin position="278"/>
        <end position="300"/>
    </location>
</feature>